<evidence type="ECO:0000313" key="1">
    <source>
        <dbReference type="EMBL" id="KAG7054664.1"/>
    </source>
</evidence>
<dbReference type="Gene3D" id="3.60.15.10">
    <property type="entry name" value="Ribonuclease Z/Hydroxyacylglutathione hydrolase-like"/>
    <property type="match status" value="1"/>
</dbReference>
<proteinExistence type="predicted"/>
<gene>
    <name evidence="1" type="ORF">JMJ77_007140</name>
</gene>
<dbReference type="EMBL" id="JAESDN010000002">
    <property type="protein sequence ID" value="KAG7054664.1"/>
    <property type="molecule type" value="Genomic_DNA"/>
</dbReference>
<dbReference type="PANTHER" id="PTHR36142:SF2">
    <property type="entry name" value="METALLO-HYDROLASE_OXIDOREDUCTASE SUPERFAMILY PROTEIN"/>
    <property type="match status" value="1"/>
</dbReference>
<dbReference type="AlphaFoldDB" id="A0A9P7RFH9"/>
<dbReference type="InterPro" id="IPR036866">
    <property type="entry name" value="RibonucZ/Hydroxyglut_hydro"/>
</dbReference>
<keyword evidence="2" id="KW-1185">Reference proteome</keyword>
<reference evidence="1" key="1">
    <citation type="submission" date="2021-05" db="EMBL/GenBank/DDBJ databases">
        <title>Comparative genomics of three Colletotrichum scovillei strains and genetic complementation revealed genes involved fungal growth and virulence on chili pepper.</title>
        <authorList>
            <person name="Hsieh D.-K."/>
            <person name="Chuang S.-C."/>
            <person name="Chen C.-Y."/>
            <person name="Chao Y.-T."/>
            <person name="Lu M.-Y.J."/>
            <person name="Lee M.-H."/>
            <person name="Shih M.-C."/>
        </authorList>
    </citation>
    <scope>NUCLEOTIDE SEQUENCE</scope>
    <source>
        <strain evidence="1">Coll-153</strain>
    </source>
</reference>
<accession>A0A9P7RFH9</accession>
<name>A0A9P7RFH9_9PEZI</name>
<dbReference type="Proteomes" id="UP000699042">
    <property type="component" value="Unassembled WGS sequence"/>
</dbReference>
<comment type="caution">
    <text evidence="1">The sequence shown here is derived from an EMBL/GenBank/DDBJ whole genome shotgun (WGS) entry which is preliminary data.</text>
</comment>
<sequence length="332" mass="37142">MNPMRVLTSPIMDRANLIATLAAARQTPRRPIVTLANCDNAWIISIPRPAGATGKKVFYHILQDPWLFGVNDMLISYFLRLSLKEKSALETIESCEDLVREIEEAVGGSKEDDEHWLDAVTVTHTNPDHLHQPTLQTFDPSLTVFAVEDAAATISAMKHFDKVHVLPDFVRGQAWPATPEMPDWLSIFRLEDETKKYPNLYHGIVIRIAAANGKDEVILYSPHGVDPGIVEAAMEMNPDAKVIAMTHPINEAGVGRKSKGVANALKIQRKHSPKYWIHCQEGIQYTGFLTWFFDYGDKTLEIGLEEEAKETEEELPRPNYVTISNGAGFVLA</sequence>
<dbReference type="PANTHER" id="PTHR36142">
    <property type="entry name" value="METALLO-HYDROLASE/OXIDOREDUCTASE SUPERFAMILY PROTEIN"/>
    <property type="match status" value="1"/>
</dbReference>
<protein>
    <submittedName>
        <fullName evidence="1">Major facilitator superfamily transporter</fullName>
    </submittedName>
</protein>
<organism evidence="1 2">
    <name type="scientific">Colletotrichum scovillei</name>
    <dbReference type="NCBI Taxonomy" id="1209932"/>
    <lineage>
        <taxon>Eukaryota</taxon>
        <taxon>Fungi</taxon>
        <taxon>Dikarya</taxon>
        <taxon>Ascomycota</taxon>
        <taxon>Pezizomycotina</taxon>
        <taxon>Sordariomycetes</taxon>
        <taxon>Hypocreomycetidae</taxon>
        <taxon>Glomerellales</taxon>
        <taxon>Glomerellaceae</taxon>
        <taxon>Colletotrichum</taxon>
        <taxon>Colletotrichum acutatum species complex</taxon>
    </lineage>
</organism>
<evidence type="ECO:0000313" key="2">
    <source>
        <dbReference type="Proteomes" id="UP000699042"/>
    </source>
</evidence>